<evidence type="ECO:0000256" key="3">
    <source>
        <dbReference type="ARBA" id="ARBA00022449"/>
    </source>
</evidence>
<dbReference type="GO" id="GO:0016020">
    <property type="term" value="C:membrane"/>
    <property type="evidence" value="ECO:0007669"/>
    <property type="project" value="UniProtKB-SubCell"/>
</dbReference>
<evidence type="ECO:0000256" key="9">
    <source>
        <dbReference type="ARBA" id="ARBA00023201"/>
    </source>
</evidence>
<keyword evidence="7" id="KW-0406">Ion transport</keyword>
<evidence type="ECO:0000256" key="10">
    <source>
        <dbReference type="SAM" id="Phobius"/>
    </source>
</evidence>
<feature type="transmembrane region" description="Helical" evidence="10">
    <location>
        <begin position="244"/>
        <end position="262"/>
    </location>
</feature>
<keyword evidence="3" id="KW-0050">Antiport</keyword>
<feature type="transmembrane region" description="Helical" evidence="10">
    <location>
        <begin position="333"/>
        <end position="355"/>
    </location>
</feature>
<dbReference type="HOGENOM" id="CLU_005126_7_1_2"/>
<keyword evidence="6" id="KW-0915">Sodium</keyword>
<dbReference type="OrthoDB" id="12029at2157"/>
<dbReference type="PANTHER" id="PTHR43562">
    <property type="entry name" value="NAPA-TYPE SODIUM/HYDROGEN ANTIPORTER"/>
    <property type="match status" value="1"/>
</dbReference>
<name>A2STY8_METLZ</name>
<accession>A2STY8</accession>
<evidence type="ECO:0000313" key="12">
    <source>
        <dbReference type="EMBL" id="ABN07794.1"/>
    </source>
</evidence>
<sequence>MLEELISTIEFQMSLLLFVALGGYLLATRIHQSAVIGEILVGLIVGPSVLGLITYTDFVQSLAGLGAIILLFVIGFEFELRDITNWRYMVIALIGVIVPWVGGYITAVFFGMDFYSAIFIGTALTATSIAITANVLREMGKLHQPFAKAIIGAAVIDDILSLIVLSICTDLASTGELVPLGIGLTVIKAFGFVIIAAGVGVKVIPYLITKMDETKIARQFPEFVFIFAMMIAFFYAMMAEMVGISAIVGAFLAGVCVNRVSLKHSMDIKLGAEYLYIIFAAIFFVSLGIIADLRYLTQDMILFIAILTVVAVITKVVGCGLPAKLTGMSWRDAAVIGFGMTPRGEVAMIVGLIALNHFEEMAALAVDPTEAAHLLQLGNELFIAIVVVSLVTTIIVPMIYRGFFFKGEKPKPLTCEQEKEIQV</sequence>
<dbReference type="GO" id="GO:1902600">
    <property type="term" value="P:proton transmembrane transport"/>
    <property type="evidence" value="ECO:0007669"/>
    <property type="project" value="InterPro"/>
</dbReference>
<feature type="transmembrane region" description="Helical" evidence="10">
    <location>
        <begin position="88"/>
        <end position="110"/>
    </location>
</feature>
<comment type="subcellular location">
    <subcellularLocation>
        <location evidence="1">Membrane</location>
        <topology evidence="1">Multi-pass membrane protein</topology>
    </subcellularLocation>
</comment>
<evidence type="ECO:0000256" key="7">
    <source>
        <dbReference type="ARBA" id="ARBA00023065"/>
    </source>
</evidence>
<keyword evidence="8 10" id="KW-0472">Membrane</keyword>
<keyword evidence="2" id="KW-0813">Transport</keyword>
<evidence type="ECO:0000313" key="13">
    <source>
        <dbReference type="Proteomes" id="UP000000365"/>
    </source>
</evidence>
<dbReference type="eggNOG" id="arCOG01953">
    <property type="taxonomic scope" value="Archaea"/>
</dbReference>
<keyword evidence="13" id="KW-1185">Reference proteome</keyword>
<evidence type="ECO:0000256" key="1">
    <source>
        <dbReference type="ARBA" id="ARBA00004141"/>
    </source>
</evidence>
<evidence type="ECO:0000256" key="4">
    <source>
        <dbReference type="ARBA" id="ARBA00022692"/>
    </source>
</evidence>
<keyword evidence="4 10" id="KW-0812">Transmembrane</keyword>
<dbReference type="KEGG" id="mla:Mlab_1633"/>
<keyword evidence="9" id="KW-0739">Sodium transport</keyword>
<evidence type="ECO:0000256" key="2">
    <source>
        <dbReference type="ARBA" id="ARBA00022448"/>
    </source>
</evidence>
<feature type="transmembrane region" description="Helical" evidence="10">
    <location>
        <begin position="220"/>
        <end position="238"/>
    </location>
</feature>
<feature type="transmembrane region" description="Helical" evidence="10">
    <location>
        <begin position="116"/>
        <end position="137"/>
    </location>
</feature>
<dbReference type="PANTHER" id="PTHR43562:SF3">
    <property type="entry name" value="SODIUM ION_PROTON EXCHANGER (EUROFUNG)"/>
    <property type="match status" value="1"/>
</dbReference>
<protein>
    <submittedName>
        <fullName evidence="12">Sodium/hydrogen exchanger</fullName>
    </submittedName>
</protein>
<dbReference type="EMBL" id="CP000559">
    <property type="protein sequence ID" value="ABN07794.1"/>
    <property type="molecule type" value="Genomic_DNA"/>
</dbReference>
<evidence type="ECO:0000256" key="8">
    <source>
        <dbReference type="ARBA" id="ARBA00023136"/>
    </source>
</evidence>
<dbReference type="AlphaFoldDB" id="A2STY8"/>
<dbReference type="GO" id="GO:0006814">
    <property type="term" value="P:sodium ion transport"/>
    <property type="evidence" value="ECO:0007669"/>
    <property type="project" value="UniProtKB-KW"/>
</dbReference>
<evidence type="ECO:0000256" key="6">
    <source>
        <dbReference type="ARBA" id="ARBA00023053"/>
    </source>
</evidence>
<evidence type="ECO:0000256" key="5">
    <source>
        <dbReference type="ARBA" id="ARBA00022989"/>
    </source>
</evidence>
<feature type="transmembrane region" description="Helical" evidence="10">
    <location>
        <begin position="274"/>
        <end position="295"/>
    </location>
</feature>
<reference evidence="12 13" key="1">
    <citation type="journal article" date="2009" name="Stand. Genomic Sci.">
        <title>Complete genome sequence of Methanocorpusculum labreanum type strain Z.</title>
        <authorList>
            <person name="Anderson I.J."/>
            <person name="Sieprawska-Lupa M."/>
            <person name="Goltsman E."/>
            <person name="Lapidus A."/>
            <person name="Copeland A."/>
            <person name="Glavina Del Rio T."/>
            <person name="Tice H."/>
            <person name="Dalin E."/>
            <person name="Barry K."/>
            <person name="Pitluck S."/>
            <person name="Hauser L."/>
            <person name="Land M."/>
            <person name="Lucas S."/>
            <person name="Richardson P."/>
            <person name="Whitman W.B."/>
            <person name="Kyrpides N.C."/>
        </authorList>
    </citation>
    <scope>NUCLEOTIDE SEQUENCE [LARGE SCALE GENOMIC DNA]</scope>
    <source>
        <strain evidence="13">ATCC 43576 / DSM 4855 / Z</strain>
    </source>
</reference>
<feature type="transmembrane region" description="Helical" evidence="10">
    <location>
        <begin position="149"/>
        <end position="167"/>
    </location>
</feature>
<dbReference type="RefSeq" id="WP_011833997.1">
    <property type="nucleotide sequence ID" value="NC_008942.1"/>
</dbReference>
<evidence type="ECO:0000259" key="11">
    <source>
        <dbReference type="Pfam" id="PF00999"/>
    </source>
</evidence>
<feature type="transmembrane region" description="Helical" evidence="10">
    <location>
        <begin position="59"/>
        <end position="76"/>
    </location>
</feature>
<feature type="transmembrane region" description="Helical" evidence="10">
    <location>
        <begin position="34"/>
        <end position="53"/>
    </location>
</feature>
<dbReference type="STRING" id="410358.Mlab_1633"/>
<organism evidence="12 13">
    <name type="scientific">Methanocorpusculum labreanum (strain ATCC 43576 / DSM 4855 / Z)</name>
    <dbReference type="NCBI Taxonomy" id="410358"/>
    <lineage>
        <taxon>Archaea</taxon>
        <taxon>Methanobacteriati</taxon>
        <taxon>Methanobacteriota</taxon>
        <taxon>Stenosarchaea group</taxon>
        <taxon>Methanomicrobia</taxon>
        <taxon>Methanomicrobiales</taxon>
        <taxon>Methanocorpusculaceae</taxon>
        <taxon>Methanocorpusculum</taxon>
    </lineage>
</organism>
<feature type="domain" description="Cation/H+ exchanger transmembrane" evidence="11">
    <location>
        <begin position="18"/>
        <end position="399"/>
    </location>
</feature>
<dbReference type="Pfam" id="PF00999">
    <property type="entry name" value="Na_H_Exchanger"/>
    <property type="match status" value="1"/>
</dbReference>
<dbReference type="Proteomes" id="UP000000365">
    <property type="component" value="Chromosome"/>
</dbReference>
<proteinExistence type="predicted"/>
<feature type="transmembrane region" description="Helical" evidence="10">
    <location>
        <begin position="6"/>
        <end position="27"/>
    </location>
</feature>
<dbReference type="GeneID" id="4795916"/>
<feature type="transmembrane region" description="Helical" evidence="10">
    <location>
        <begin position="301"/>
        <end position="321"/>
    </location>
</feature>
<dbReference type="Gene3D" id="1.20.1530.20">
    <property type="match status" value="1"/>
</dbReference>
<feature type="transmembrane region" description="Helical" evidence="10">
    <location>
        <begin position="381"/>
        <end position="400"/>
    </location>
</feature>
<dbReference type="InterPro" id="IPR038770">
    <property type="entry name" value="Na+/solute_symporter_sf"/>
</dbReference>
<keyword evidence="5 10" id="KW-1133">Transmembrane helix</keyword>
<gene>
    <name evidence="12" type="ordered locus">Mlab_1633</name>
</gene>
<dbReference type="GO" id="GO:0015297">
    <property type="term" value="F:antiporter activity"/>
    <property type="evidence" value="ECO:0007669"/>
    <property type="project" value="UniProtKB-KW"/>
</dbReference>
<dbReference type="InterPro" id="IPR006153">
    <property type="entry name" value="Cation/H_exchanger_TM"/>
</dbReference>
<feature type="transmembrane region" description="Helical" evidence="10">
    <location>
        <begin position="187"/>
        <end position="208"/>
    </location>
</feature>